<dbReference type="Proteomes" id="UP001481413">
    <property type="component" value="Unassembled WGS sequence"/>
</dbReference>
<reference evidence="5 6" key="1">
    <citation type="submission" date="2024-04" db="EMBL/GenBank/DDBJ databases">
        <title>Draft genome sequence of Thalassolituus maritimus NBRC 116585.</title>
        <authorList>
            <person name="Miyakawa T."/>
            <person name="Kusuya Y."/>
            <person name="Miura T."/>
        </authorList>
    </citation>
    <scope>NUCLEOTIDE SEQUENCE [LARGE SCALE GENOMIC DNA]</scope>
    <source>
        <strain evidence="5 6">5NW40-0001</strain>
    </source>
</reference>
<gene>
    <name evidence="5" type="ORF">NBRC116585_19360</name>
</gene>
<keyword evidence="1" id="KW-0645">Protease</keyword>
<evidence type="ECO:0000256" key="3">
    <source>
        <dbReference type="ARBA" id="ARBA00022807"/>
    </source>
</evidence>
<name>A0ABQ0A0A4_9GAMM</name>
<keyword evidence="2" id="KW-0378">Hydrolase</keyword>
<comment type="caution">
    <text evidence="5">The sequence shown here is derived from an EMBL/GenBank/DDBJ whole genome shotgun (WGS) entry which is preliminary data.</text>
</comment>
<keyword evidence="3" id="KW-0788">Thiol protease</keyword>
<dbReference type="InterPro" id="IPR038765">
    <property type="entry name" value="Papain-like_cys_pep_sf"/>
</dbReference>
<evidence type="ECO:0000256" key="1">
    <source>
        <dbReference type="ARBA" id="ARBA00022670"/>
    </source>
</evidence>
<dbReference type="RefSeq" id="WP_353294906.1">
    <property type="nucleotide sequence ID" value="NZ_BAABWH010000004.1"/>
</dbReference>
<dbReference type="Gene3D" id="3.90.70.20">
    <property type="match status" value="1"/>
</dbReference>
<evidence type="ECO:0000313" key="6">
    <source>
        <dbReference type="Proteomes" id="UP001481413"/>
    </source>
</evidence>
<keyword evidence="6" id="KW-1185">Reference proteome</keyword>
<dbReference type="SUPFAM" id="SSF54001">
    <property type="entry name" value="Cysteine proteinases"/>
    <property type="match status" value="1"/>
</dbReference>
<protein>
    <recommendedName>
        <fullName evidence="4">Peptidase C58 YopT-type domain-containing protein</fullName>
    </recommendedName>
</protein>
<feature type="domain" description="Peptidase C58 YopT-type" evidence="4">
    <location>
        <begin position="57"/>
        <end position="233"/>
    </location>
</feature>
<dbReference type="InterPro" id="IPR006473">
    <property type="entry name" value="Peptidase_C58_Yopt"/>
</dbReference>
<dbReference type="EMBL" id="BAABWH010000004">
    <property type="protein sequence ID" value="GAA6145818.1"/>
    <property type="molecule type" value="Genomic_DNA"/>
</dbReference>
<evidence type="ECO:0000259" key="4">
    <source>
        <dbReference type="Pfam" id="PF03543"/>
    </source>
</evidence>
<sequence length="244" mass="27324">MSISNDLHVLAQGLGGARTFDFSQGKAFKVAPETEWTTPTKTWKDQGKMYKMVLRNNSPMGGVCATICAFWIVFHAKQGAGDIAHSFTKDRSVWEYLFDDGGLNLGAAQNITCEHYLSTGNQLNYLENFMSKFSIDRRTQNMAGSPIANMFTPLNNSTTFQCAEAITKVGGYKLIQLKKTHNGSGGGHMVSAWSDGEDVLFMDPNMGEFWLPNMTSFKIWLASFFAKTYLRNNKYKSMRVHDFA</sequence>
<organism evidence="5 6">
    <name type="scientific">Thalassolituus maritimus</name>
    <dbReference type="NCBI Taxonomy" id="484498"/>
    <lineage>
        <taxon>Bacteria</taxon>
        <taxon>Pseudomonadati</taxon>
        <taxon>Pseudomonadota</taxon>
        <taxon>Gammaproteobacteria</taxon>
        <taxon>Oceanospirillales</taxon>
        <taxon>Oceanospirillaceae</taxon>
        <taxon>Thalassolituus</taxon>
    </lineage>
</organism>
<dbReference type="Pfam" id="PF03543">
    <property type="entry name" value="Peptidase_C58"/>
    <property type="match status" value="1"/>
</dbReference>
<evidence type="ECO:0000313" key="5">
    <source>
        <dbReference type="EMBL" id="GAA6145818.1"/>
    </source>
</evidence>
<proteinExistence type="predicted"/>
<accession>A0ABQ0A0A4</accession>
<evidence type="ECO:0000256" key="2">
    <source>
        <dbReference type="ARBA" id="ARBA00022801"/>
    </source>
</evidence>